<dbReference type="EMBL" id="NHYE01000839">
    <property type="protein sequence ID" value="PPR02570.1"/>
    <property type="molecule type" value="Genomic_DNA"/>
</dbReference>
<feature type="transmembrane region" description="Helical" evidence="1">
    <location>
        <begin position="103"/>
        <end position="122"/>
    </location>
</feature>
<protein>
    <recommendedName>
        <fullName evidence="2">DUF6533 domain-containing protein</fullName>
    </recommendedName>
</protein>
<dbReference type="OrthoDB" id="3349377at2759"/>
<evidence type="ECO:0000313" key="3">
    <source>
        <dbReference type="EMBL" id="PPR02570.1"/>
    </source>
</evidence>
<keyword evidence="1" id="KW-0472">Membrane</keyword>
<keyword evidence="1" id="KW-0812">Transmembrane</keyword>
<evidence type="ECO:0000313" key="4">
    <source>
        <dbReference type="Proteomes" id="UP000284706"/>
    </source>
</evidence>
<sequence>MLPLTAEAGTTGFLRQWEEIQTARYARLASNVIIFYDYVITLEREINLIWTNRNTSRTASVSQRSPRQFPTLIFLINRYYILASAILFNFLNALGFNFFQWEGWTGLIGCVLTQVILQIRLHAIYGHSRTVLQLMVSIFLACSTTSAVIMGVSLTYIRALPITIPNGEFCGNMVVPPHFYAFWIPLLLFECFLCFLVGIRAYQDIKEERQDFKTSRVFDSHRLSLIVYRDSVLYFLAIGAIYLSSLVVWILDKNTLLEAPIGFAITVASTLGSRLILNLREAEQKREQKLLSGLENTQILASEPIVFNYQLSTREQEEDETK</sequence>
<feature type="transmembrane region" description="Helical" evidence="1">
    <location>
        <begin position="179"/>
        <end position="199"/>
    </location>
</feature>
<comment type="caution">
    <text evidence="3">The sequence shown here is derived from an EMBL/GenBank/DDBJ whole genome shotgun (WGS) entry which is preliminary data.</text>
</comment>
<proteinExistence type="predicted"/>
<organism evidence="3 4">
    <name type="scientific">Gymnopilus dilepis</name>
    <dbReference type="NCBI Taxonomy" id="231916"/>
    <lineage>
        <taxon>Eukaryota</taxon>
        <taxon>Fungi</taxon>
        <taxon>Dikarya</taxon>
        <taxon>Basidiomycota</taxon>
        <taxon>Agaricomycotina</taxon>
        <taxon>Agaricomycetes</taxon>
        <taxon>Agaricomycetidae</taxon>
        <taxon>Agaricales</taxon>
        <taxon>Agaricineae</taxon>
        <taxon>Hymenogastraceae</taxon>
        <taxon>Gymnopilus</taxon>
    </lineage>
</organism>
<feature type="transmembrane region" description="Helical" evidence="1">
    <location>
        <begin position="72"/>
        <end position="91"/>
    </location>
</feature>
<reference evidence="3 4" key="1">
    <citation type="journal article" date="2018" name="Evol. Lett.">
        <title>Horizontal gene cluster transfer increased hallucinogenic mushroom diversity.</title>
        <authorList>
            <person name="Reynolds H.T."/>
            <person name="Vijayakumar V."/>
            <person name="Gluck-Thaler E."/>
            <person name="Korotkin H.B."/>
            <person name="Matheny P.B."/>
            <person name="Slot J.C."/>
        </authorList>
    </citation>
    <scope>NUCLEOTIDE SEQUENCE [LARGE SCALE GENOMIC DNA]</scope>
    <source>
        <strain evidence="3 4">SRW20</strain>
    </source>
</reference>
<keyword evidence="4" id="KW-1185">Reference proteome</keyword>
<dbReference type="InParanoid" id="A0A409YHU9"/>
<feature type="transmembrane region" description="Helical" evidence="1">
    <location>
        <begin position="232"/>
        <end position="251"/>
    </location>
</feature>
<dbReference type="InterPro" id="IPR045340">
    <property type="entry name" value="DUF6533"/>
</dbReference>
<accession>A0A409YHU9</accession>
<dbReference type="Pfam" id="PF20151">
    <property type="entry name" value="DUF6533"/>
    <property type="match status" value="1"/>
</dbReference>
<feature type="transmembrane region" description="Helical" evidence="1">
    <location>
        <begin position="134"/>
        <end position="159"/>
    </location>
</feature>
<gene>
    <name evidence="3" type="ORF">CVT26_011958</name>
</gene>
<keyword evidence="1" id="KW-1133">Transmembrane helix</keyword>
<name>A0A409YHU9_9AGAR</name>
<dbReference type="AlphaFoldDB" id="A0A409YHU9"/>
<evidence type="ECO:0000256" key="1">
    <source>
        <dbReference type="SAM" id="Phobius"/>
    </source>
</evidence>
<feature type="domain" description="DUF6533" evidence="2">
    <location>
        <begin position="25"/>
        <end position="82"/>
    </location>
</feature>
<dbReference type="Proteomes" id="UP000284706">
    <property type="component" value="Unassembled WGS sequence"/>
</dbReference>
<evidence type="ECO:0000259" key="2">
    <source>
        <dbReference type="Pfam" id="PF20151"/>
    </source>
</evidence>
<feature type="transmembrane region" description="Helical" evidence="1">
    <location>
        <begin position="257"/>
        <end position="277"/>
    </location>
</feature>